<dbReference type="SUPFAM" id="SSF88723">
    <property type="entry name" value="PIN domain-like"/>
    <property type="match status" value="1"/>
</dbReference>
<gene>
    <name evidence="1" type="ORF">BHAOGJBA_3880</name>
</gene>
<reference evidence="1" key="1">
    <citation type="journal article" date="2016" name="Front. Microbiol.">
        <title>Genome Sequence of the Piezophilic, Mesophilic Sulfate-Reducing Bacterium Desulfovibrio indicus J2T.</title>
        <authorList>
            <person name="Cao J."/>
            <person name="Maignien L."/>
            <person name="Shao Z."/>
            <person name="Alain K."/>
            <person name="Jebbar M."/>
        </authorList>
    </citation>
    <scope>NUCLEOTIDE SEQUENCE</scope>
    <source>
        <strain evidence="1">DSM 16372</strain>
    </source>
</reference>
<sequence>MAVAQCYARLHVPIKRSERDALISATAMVHGMTVVTRNMADFQPTGVKPFDPWDA</sequence>
<name>A0AAV4ZQ67_9HYPH</name>
<reference evidence="1" key="2">
    <citation type="submission" date="2021-08" db="EMBL/GenBank/DDBJ databases">
        <authorList>
            <person name="Tani A."/>
            <person name="Ola A."/>
            <person name="Ogura Y."/>
            <person name="Katsura K."/>
            <person name="Hayashi T."/>
        </authorList>
    </citation>
    <scope>NUCLEOTIDE SEQUENCE</scope>
    <source>
        <strain evidence="1">DSM 16372</strain>
    </source>
</reference>
<dbReference type="Gene3D" id="3.40.50.1010">
    <property type="entry name" value="5'-nuclease"/>
    <property type="match status" value="1"/>
</dbReference>
<evidence type="ECO:0000313" key="2">
    <source>
        <dbReference type="Proteomes" id="UP001055247"/>
    </source>
</evidence>
<evidence type="ECO:0000313" key="1">
    <source>
        <dbReference type="EMBL" id="GJD90342.1"/>
    </source>
</evidence>
<dbReference type="Proteomes" id="UP001055247">
    <property type="component" value="Unassembled WGS sequence"/>
</dbReference>
<keyword evidence="2" id="KW-1185">Reference proteome</keyword>
<proteinExistence type="predicted"/>
<accession>A0AAV4ZQ67</accession>
<dbReference type="EMBL" id="BPQO01000017">
    <property type="protein sequence ID" value="GJD90342.1"/>
    <property type="molecule type" value="Genomic_DNA"/>
</dbReference>
<dbReference type="InterPro" id="IPR029060">
    <property type="entry name" value="PIN-like_dom_sf"/>
</dbReference>
<protein>
    <recommendedName>
        <fullName evidence="3">PIN domain-containing protein</fullName>
    </recommendedName>
</protein>
<dbReference type="AlphaFoldDB" id="A0AAV4ZQ67"/>
<comment type="caution">
    <text evidence="1">The sequence shown here is derived from an EMBL/GenBank/DDBJ whole genome shotgun (WGS) entry which is preliminary data.</text>
</comment>
<evidence type="ECO:0008006" key="3">
    <source>
        <dbReference type="Google" id="ProtNLM"/>
    </source>
</evidence>
<organism evidence="1 2">
    <name type="scientific">Methylobacterium hispanicum</name>
    <dbReference type="NCBI Taxonomy" id="270350"/>
    <lineage>
        <taxon>Bacteria</taxon>
        <taxon>Pseudomonadati</taxon>
        <taxon>Pseudomonadota</taxon>
        <taxon>Alphaproteobacteria</taxon>
        <taxon>Hyphomicrobiales</taxon>
        <taxon>Methylobacteriaceae</taxon>
        <taxon>Methylobacterium</taxon>
    </lineage>
</organism>